<accession>A0A251V0B2</accession>
<reference evidence="2" key="1">
    <citation type="journal article" date="2017" name="Nature">
        <title>The sunflower genome provides insights into oil metabolism, flowering and Asterid evolution.</title>
        <authorList>
            <person name="Badouin H."/>
            <person name="Gouzy J."/>
            <person name="Grassa C.J."/>
            <person name="Murat F."/>
            <person name="Staton S.E."/>
            <person name="Cottret L."/>
            <person name="Lelandais-Briere C."/>
            <person name="Owens G.L."/>
            <person name="Carrere S."/>
            <person name="Mayjonade B."/>
            <person name="Legrand L."/>
            <person name="Gill N."/>
            <person name="Kane N.C."/>
            <person name="Bowers J.E."/>
            <person name="Hubner S."/>
            <person name="Bellec A."/>
            <person name="Berard A."/>
            <person name="Berges H."/>
            <person name="Blanchet N."/>
            <person name="Boniface M.C."/>
            <person name="Brunel D."/>
            <person name="Catrice O."/>
            <person name="Chaidir N."/>
            <person name="Claudel C."/>
            <person name="Donnadieu C."/>
            <person name="Faraut T."/>
            <person name="Fievet G."/>
            <person name="Helmstetter N."/>
            <person name="King M."/>
            <person name="Knapp S.J."/>
            <person name="Lai Z."/>
            <person name="Le Paslier M.C."/>
            <person name="Lippi Y."/>
            <person name="Lorenzon L."/>
            <person name="Mandel J.R."/>
            <person name="Marage G."/>
            <person name="Marchand G."/>
            <person name="Marquand E."/>
            <person name="Bret-Mestries E."/>
            <person name="Morien E."/>
            <person name="Nambeesan S."/>
            <person name="Nguyen T."/>
            <person name="Pegot-Espagnet P."/>
            <person name="Pouilly N."/>
            <person name="Raftis F."/>
            <person name="Sallet E."/>
            <person name="Schiex T."/>
            <person name="Thomas J."/>
            <person name="Vandecasteele C."/>
            <person name="Vares D."/>
            <person name="Vear F."/>
            <person name="Vautrin S."/>
            <person name="Crespi M."/>
            <person name="Mangin B."/>
            <person name="Burke J.M."/>
            <person name="Salse J."/>
            <person name="Munos S."/>
            <person name="Vincourt P."/>
            <person name="Rieseberg L.H."/>
            <person name="Langlade N.B."/>
        </authorList>
    </citation>
    <scope>NUCLEOTIDE SEQUENCE [LARGE SCALE GENOMIC DNA]</scope>
    <source>
        <strain evidence="2">cv. SF193</strain>
    </source>
</reference>
<dbReference type="Proteomes" id="UP000215914">
    <property type="component" value="Chromosome 4"/>
</dbReference>
<organism evidence="1 2">
    <name type="scientific">Helianthus annuus</name>
    <name type="common">Common sunflower</name>
    <dbReference type="NCBI Taxonomy" id="4232"/>
    <lineage>
        <taxon>Eukaryota</taxon>
        <taxon>Viridiplantae</taxon>
        <taxon>Streptophyta</taxon>
        <taxon>Embryophyta</taxon>
        <taxon>Tracheophyta</taxon>
        <taxon>Spermatophyta</taxon>
        <taxon>Magnoliopsida</taxon>
        <taxon>eudicotyledons</taxon>
        <taxon>Gunneridae</taxon>
        <taxon>Pentapetalae</taxon>
        <taxon>asterids</taxon>
        <taxon>campanulids</taxon>
        <taxon>Asterales</taxon>
        <taxon>Asteraceae</taxon>
        <taxon>Asteroideae</taxon>
        <taxon>Heliantheae alliance</taxon>
        <taxon>Heliantheae</taxon>
        <taxon>Helianthus</taxon>
    </lineage>
</organism>
<dbReference type="AlphaFoldDB" id="A0A251V0B2"/>
<dbReference type="EMBL" id="CM007893">
    <property type="protein sequence ID" value="OTG28719.1"/>
    <property type="molecule type" value="Genomic_DNA"/>
</dbReference>
<dbReference type="InParanoid" id="A0A251V0B2"/>
<evidence type="ECO:0000313" key="2">
    <source>
        <dbReference type="Proteomes" id="UP000215914"/>
    </source>
</evidence>
<keyword evidence="2" id="KW-1185">Reference proteome</keyword>
<proteinExistence type="predicted"/>
<protein>
    <submittedName>
        <fullName evidence="1">Uncharacterized protein</fullName>
    </submittedName>
</protein>
<sequence length="103" mass="11752">MWGLLLMEEDQPIEGEDQPLEGLIEICLNQQVLRVRSRIPAKLNEQKRYPIKGLNVNEIRKAIFDNFHADGPKYPLIGACYMAEFKGCPGVYKKSTGSLCKKR</sequence>
<name>A0A251V0B2_HELAN</name>
<evidence type="ECO:0000313" key="1">
    <source>
        <dbReference type="EMBL" id="OTG28719.1"/>
    </source>
</evidence>
<gene>
    <name evidence="1" type="ORF">HannXRQ_Chr04g0114391</name>
</gene>